<evidence type="ECO:0000256" key="1">
    <source>
        <dbReference type="ARBA" id="ARBA00004186"/>
    </source>
</evidence>
<evidence type="ECO:0000259" key="13">
    <source>
        <dbReference type="PROSITE" id="PS50067"/>
    </source>
</evidence>
<feature type="coiled-coil region" evidence="11">
    <location>
        <begin position="426"/>
        <end position="497"/>
    </location>
</feature>
<protein>
    <recommendedName>
        <fullName evidence="13">Kinesin motor domain-containing protein</fullName>
    </recommendedName>
</protein>
<feature type="binding site" evidence="10">
    <location>
        <begin position="154"/>
        <end position="161"/>
    </location>
    <ligand>
        <name>ATP</name>
        <dbReference type="ChEBI" id="CHEBI:30616"/>
    </ligand>
</feature>
<organism evidence="14 15">
    <name type="scientific">Oryza sativa subsp. indica</name>
    <name type="common">Rice</name>
    <dbReference type="NCBI Taxonomy" id="39946"/>
    <lineage>
        <taxon>Eukaryota</taxon>
        <taxon>Viridiplantae</taxon>
        <taxon>Streptophyta</taxon>
        <taxon>Embryophyta</taxon>
        <taxon>Tracheophyta</taxon>
        <taxon>Spermatophyta</taxon>
        <taxon>Magnoliopsida</taxon>
        <taxon>Liliopsida</taxon>
        <taxon>Poales</taxon>
        <taxon>Poaceae</taxon>
        <taxon>BOP clade</taxon>
        <taxon>Oryzoideae</taxon>
        <taxon>Oryzeae</taxon>
        <taxon>Oryzinae</taxon>
        <taxon>Oryza</taxon>
        <taxon>Oryza sativa</taxon>
    </lineage>
</organism>
<dbReference type="OMA" id="DCEANVQ"/>
<dbReference type="InterPro" id="IPR036961">
    <property type="entry name" value="Kinesin_motor_dom_sf"/>
</dbReference>
<dbReference type="PROSITE" id="PS00411">
    <property type="entry name" value="KINESIN_MOTOR_1"/>
    <property type="match status" value="1"/>
</dbReference>
<dbReference type="PANTHER" id="PTHR47970">
    <property type="entry name" value="KINESIN-LIKE PROTEIN KIF11"/>
    <property type="match status" value="1"/>
</dbReference>
<keyword evidence="2" id="KW-0963">Cytoplasm</keyword>
<gene>
    <name evidence="14" type="ORF">OsI_11022</name>
</gene>
<dbReference type="GO" id="GO:0072686">
    <property type="term" value="C:mitotic spindle"/>
    <property type="evidence" value="ECO:0007669"/>
    <property type="project" value="TreeGrafter"/>
</dbReference>
<evidence type="ECO:0000313" key="15">
    <source>
        <dbReference type="Proteomes" id="UP000007015"/>
    </source>
</evidence>
<keyword evidence="6 10" id="KW-0505">Motor protein</keyword>
<name>B8ALL5_ORYSI</name>
<proteinExistence type="inferred from homology"/>
<feature type="compositionally biased region" description="Basic and acidic residues" evidence="12">
    <location>
        <begin position="24"/>
        <end position="34"/>
    </location>
</feature>
<evidence type="ECO:0000256" key="9">
    <source>
        <dbReference type="ARBA" id="ARBA00046159"/>
    </source>
</evidence>
<evidence type="ECO:0000256" key="7">
    <source>
        <dbReference type="ARBA" id="ARBA00023212"/>
    </source>
</evidence>
<dbReference type="GO" id="GO:0005876">
    <property type="term" value="C:spindle microtubule"/>
    <property type="evidence" value="ECO:0007669"/>
    <property type="project" value="TreeGrafter"/>
</dbReference>
<keyword evidence="7" id="KW-0206">Cytoskeleton</keyword>
<evidence type="ECO:0000256" key="10">
    <source>
        <dbReference type="PROSITE-ProRule" id="PRU00283"/>
    </source>
</evidence>
<dbReference type="InterPro" id="IPR019821">
    <property type="entry name" value="Kinesin_motor_CS"/>
</dbReference>
<accession>B8ALL5</accession>
<dbReference type="Gene3D" id="3.40.850.10">
    <property type="entry name" value="Kinesin motor domain"/>
    <property type="match status" value="1"/>
</dbReference>
<evidence type="ECO:0000256" key="8">
    <source>
        <dbReference type="ARBA" id="ARBA00034704"/>
    </source>
</evidence>
<keyword evidence="5 10" id="KW-0067">ATP-binding</keyword>
<evidence type="ECO:0000256" key="12">
    <source>
        <dbReference type="SAM" id="MobiDB-lite"/>
    </source>
</evidence>
<dbReference type="GO" id="GO:0008574">
    <property type="term" value="F:plus-end-directed microtubule motor activity"/>
    <property type="evidence" value="ECO:0007669"/>
    <property type="project" value="TreeGrafter"/>
</dbReference>
<dbReference type="GO" id="GO:0005524">
    <property type="term" value="F:ATP binding"/>
    <property type="evidence" value="ECO:0007669"/>
    <property type="project" value="UniProtKB-UniRule"/>
</dbReference>
<dbReference type="GO" id="GO:0090307">
    <property type="term" value="P:mitotic spindle assembly"/>
    <property type="evidence" value="ECO:0007669"/>
    <property type="project" value="TreeGrafter"/>
</dbReference>
<dbReference type="Proteomes" id="UP000007015">
    <property type="component" value="Chromosome 3"/>
</dbReference>
<dbReference type="SUPFAM" id="SSF52540">
    <property type="entry name" value="P-loop containing nucleoside triphosphate hydrolases"/>
    <property type="match status" value="1"/>
</dbReference>
<dbReference type="InterPro" id="IPR047241">
    <property type="entry name" value="KIF11-like_kin_motor_dom"/>
</dbReference>
<dbReference type="InterPro" id="IPR047149">
    <property type="entry name" value="KIF11-like"/>
</dbReference>
<dbReference type="Gramene" id="BGIOSGA012348-TA">
    <property type="protein sequence ID" value="BGIOSGA012348-PA"/>
    <property type="gene ID" value="BGIOSGA012348"/>
</dbReference>
<dbReference type="PRINTS" id="PR00380">
    <property type="entry name" value="KINESINHEAVY"/>
</dbReference>
<feature type="compositionally biased region" description="Gly residues" evidence="12">
    <location>
        <begin position="49"/>
        <end position="61"/>
    </location>
</feature>
<keyword evidence="11" id="KW-0175">Coiled coil</keyword>
<dbReference type="FunFam" id="3.40.850.10:FF:000019">
    <property type="entry name" value="Kinesin-like protein KIN-5D"/>
    <property type="match status" value="1"/>
</dbReference>
<dbReference type="GO" id="GO:0008017">
    <property type="term" value="F:microtubule binding"/>
    <property type="evidence" value="ECO:0007669"/>
    <property type="project" value="InterPro"/>
</dbReference>
<dbReference type="HOGENOM" id="CLU_001485_33_0_1"/>
<dbReference type="PROSITE" id="PS50067">
    <property type="entry name" value="KINESIN_MOTOR_2"/>
    <property type="match status" value="1"/>
</dbReference>
<evidence type="ECO:0000256" key="4">
    <source>
        <dbReference type="ARBA" id="ARBA00022741"/>
    </source>
</evidence>
<comment type="function">
    <text evidence="9">Responsible for microtubule translocation. May be important for the organization of phragmoplast-specific arrays of microtubules. Plays an essential role in stabilizing the mitotic spindle. Required during mitotic cytokinesis.</text>
</comment>
<dbReference type="GO" id="GO:0007018">
    <property type="term" value="P:microtubule-based movement"/>
    <property type="evidence" value="ECO:0007669"/>
    <property type="project" value="InterPro"/>
</dbReference>
<dbReference type="AlphaFoldDB" id="B8ALL5"/>
<dbReference type="SMART" id="SM00129">
    <property type="entry name" value="KISc"/>
    <property type="match status" value="1"/>
</dbReference>
<dbReference type="Pfam" id="PF00225">
    <property type="entry name" value="Kinesin"/>
    <property type="match status" value="1"/>
</dbReference>
<sequence length="1249" mass="139474">MAQTPNPSRRSLVGPPPHPFLTPRPERRQLELRWADGGSQSSARRSGVGLTGGGGGGGGGSEMKDCEANVQVVLRCRPLSEEEQRANVQSAISCDDLKREVTVLHSLFKQADKTFTFDKVFGPKAQQRSIYDRAVKPIVKDVLEGYNCTVFAFGQTGTGKTYTMEGEMRQKASELSATAGVIPRAVRDIFDILEERKADYSMKVTFLELYNEEITDLLALEDQSRFPEDRQKRAISLMEDRKGGAVIRGLEEVVVYSASEIYNLLEHGSARRRTADTALNKQSSRSHSVFSIYIHVKETTVGNQELLKCGRLNLVDLAGSENIARSGAREGRAREAGEMNKSLLTLGRVITALVEHSVHVPYRDSKLTRLLRESLGGKAKTCIIATVSPSIHCLEETVVTLDYAYRAKSIKNKPEANQKVCKSVMLKDLYQEMERMKQDVKAAREKNGIYIPQERFALEEAEKKTMRDKIEYLETQNKELKMNIESCKKEYLDLEEAHSRANISLKEKEFIISNLLHAEQSIVERAKDIRGALENVSGDISALVDKLGRQSNTEAENKGLLFDFRSQLDHGLDLLHDTVVGCVCEQRQFLESMNEQNKIYFSAKSESTSQLERRIAKAKDIYASGVQCMNQLANTLHQRSIAHSEQMGLNILSHATRAANFLAVMVSEAEQVSNDVFKSISELKELLAFSADQQEVMLKRNLVSAQVMSKTSIDFFEDIRGHASRLIEHMEQSQAESSSQLLKFEEDFKELSVREEQAALDKIAGILAGLTAKKSTMVLDCVGQLNGKCREEQKHLKLQISNLQKVSDSGGKEAAAYAAKVESQFSEDKLSHCKIKDQMEDILQQSLKKTVHSVSYWSHTETSLEHLNKISVVEADDFIEETRKENESILQKMLIVSTQNDAKFAAITSDMLTAVKDSHLRDSESRMRIETVFATSSDHLEMLDTKHSQGTESIRSMTAKCLERDYKANSPVRRRPGELMTNAYSLESIEQLRTPVPDLVVKFRSENNLDEVDKGKRYVDQGTHMYGIFDSILTYMERKCLEEKLYWIRLELQRTIALSADADETICKLSSAARRTMQERDEARSQGKILLAELQARRNAHAMLARRALVSQSASPDAAAFAVHSSCSRALRMGPKPFAGTPQGQRDALHTEAGCTYRFAGSGGHKNTAASAAAACSTSAVVPSSGHEFACSSQEEDSFDPDMFLVDPSESPQDFAANTSSSGVRDDRQWCVLEQANLQVSNLYSTHKQ</sequence>
<evidence type="ECO:0000256" key="5">
    <source>
        <dbReference type="ARBA" id="ARBA00022840"/>
    </source>
</evidence>
<dbReference type="EMBL" id="CM000128">
    <property type="protein sequence ID" value="EEC74980.1"/>
    <property type="molecule type" value="Genomic_DNA"/>
</dbReference>
<dbReference type="CDD" id="cd01364">
    <property type="entry name" value="KISc_BimC_Eg5"/>
    <property type="match status" value="1"/>
</dbReference>
<evidence type="ECO:0000256" key="6">
    <source>
        <dbReference type="ARBA" id="ARBA00023175"/>
    </source>
</evidence>
<keyword evidence="15" id="KW-1185">Reference proteome</keyword>
<keyword evidence="3" id="KW-0493">Microtubule</keyword>
<dbReference type="STRING" id="39946.B8ALL5"/>
<dbReference type="PANTHER" id="PTHR47970:SF32">
    <property type="entry name" value="KINESIN-LIKE PROTEIN KIN-5B"/>
    <property type="match status" value="1"/>
</dbReference>
<keyword evidence="4 10" id="KW-0547">Nucleotide-binding</keyword>
<feature type="domain" description="Kinesin motor" evidence="13">
    <location>
        <begin position="69"/>
        <end position="410"/>
    </location>
</feature>
<evidence type="ECO:0000256" key="11">
    <source>
        <dbReference type="SAM" id="Coils"/>
    </source>
</evidence>
<dbReference type="InterPro" id="IPR001752">
    <property type="entry name" value="Kinesin_motor_dom"/>
</dbReference>
<dbReference type="GO" id="GO:0051231">
    <property type="term" value="P:spindle elongation"/>
    <property type="evidence" value="ECO:0007669"/>
    <property type="project" value="TreeGrafter"/>
</dbReference>
<feature type="region of interest" description="Disordered" evidence="12">
    <location>
        <begin position="1"/>
        <end position="63"/>
    </location>
</feature>
<evidence type="ECO:0000256" key="3">
    <source>
        <dbReference type="ARBA" id="ARBA00022701"/>
    </source>
</evidence>
<dbReference type="InterPro" id="IPR027417">
    <property type="entry name" value="P-loop_NTPase"/>
</dbReference>
<comment type="subcellular location">
    <subcellularLocation>
        <location evidence="1">Cytoplasm</location>
        <location evidence="1">Cytoskeleton</location>
        <location evidence="1">Spindle</location>
    </subcellularLocation>
</comment>
<evidence type="ECO:0000256" key="2">
    <source>
        <dbReference type="ARBA" id="ARBA00022490"/>
    </source>
</evidence>
<comment type="similarity">
    <text evidence="8">Belongs to the TRAFAC class myosin-kinesin ATPase superfamily. Kinesin family. KIN-5/BimC subfamily.</text>
</comment>
<evidence type="ECO:0000313" key="14">
    <source>
        <dbReference type="EMBL" id="EEC74980.1"/>
    </source>
</evidence>
<reference evidence="14 15" key="1">
    <citation type="journal article" date="2005" name="PLoS Biol.">
        <title>The genomes of Oryza sativa: a history of duplications.</title>
        <authorList>
            <person name="Yu J."/>
            <person name="Wang J."/>
            <person name="Lin W."/>
            <person name="Li S."/>
            <person name="Li H."/>
            <person name="Zhou J."/>
            <person name="Ni P."/>
            <person name="Dong W."/>
            <person name="Hu S."/>
            <person name="Zeng C."/>
            <person name="Zhang J."/>
            <person name="Zhang Y."/>
            <person name="Li R."/>
            <person name="Xu Z."/>
            <person name="Li S."/>
            <person name="Li X."/>
            <person name="Zheng H."/>
            <person name="Cong L."/>
            <person name="Lin L."/>
            <person name="Yin J."/>
            <person name="Geng J."/>
            <person name="Li G."/>
            <person name="Shi J."/>
            <person name="Liu J."/>
            <person name="Lv H."/>
            <person name="Li J."/>
            <person name="Wang J."/>
            <person name="Deng Y."/>
            <person name="Ran L."/>
            <person name="Shi X."/>
            <person name="Wang X."/>
            <person name="Wu Q."/>
            <person name="Li C."/>
            <person name="Ren X."/>
            <person name="Wang J."/>
            <person name="Wang X."/>
            <person name="Li D."/>
            <person name="Liu D."/>
            <person name="Zhang X."/>
            <person name="Ji Z."/>
            <person name="Zhao W."/>
            <person name="Sun Y."/>
            <person name="Zhang Z."/>
            <person name="Bao J."/>
            <person name="Han Y."/>
            <person name="Dong L."/>
            <person name="Ji J."/>
            <person name="Chen P."/>
            <person name="Wu S."/>
            <person name="Liu J."/>
            <person name="Xiao Y."/>
            <person name="Bu D."/>
            <person name="Tan J."/>
            <person name="Yang L."/>
            <person name="Ye C."/>
            <person name="Zhang J."/>
            <person name="Xu J."/>
            <person name="Zhou Y."/>
            <person name="Yu Y."/>
            <person name="Zhang B."/>
            <person name="Zhuang S."/>
            <person name="Wei H."/>
            <person name="Liu B."/>
            <person name="Lei M."/>
            <person name="Yu H."/>
            <person name="Li Y."/>
            <person name="Xu H."/>
            <person name="Wei S."/>
            <person name="He X."/>
            <person name="Fang L."/>
            <person name="Zhang Z."/>
            <person name="Zhang Y."/>
            <person name="Huang X."/>
            <person name="Su Z."/>
            <person name="Tong W."/>
            <person name="Li J."/>
            <person name="Tong Z."/>
            <person name="Li S."/>
            <person name="Ye J."/>
            <person name="Wang L."/>
            <person name="Fang L."/>
            <person name="Lei T."/>
            <person name="Chen C."/>
            <person name="Chen H."/>
            <person name="Xu Z."/>
            <person name="Li H."/>
            <person name="Huang H."/>
            <person name="Zhang F."/>
            <person name="Xu H."/>
            <person name="Li N."/>
            <person name="Zhao C."/>
            <person name="Li S."/>
            <person name="Dong L."/>
            <person name="Huang Y."/>
            <person name="Li L."/>
            <person name="Xi Y."/>
            <person name="Qi Q."/>
            <person name="Li W."/>
            <person name="Zhang B."/>
            <person name="Hu W."/>
            <person name="Zhang Y."/>
            <person name="Tian X."/>
            <person name="Jiao Y."/>
            <person name="Liang X."/>
            <person name="Jin J."/>
            <person name="Gao L."/>
            <person name="Zheng W."/>
            <person name="Hao B."/>
            <person name="Liu S."/>
            <person name="Wang W."/>
            <person name="Yuan L."/>
            <person name="Cao M."/>
            <person name="McDermott J."/>
            <person name="Samudrala R."/>
            <person name="Wang J."/>
            <person name="Wong G.K."/>
            <person name="Yang H."/>
        </authorList>
    </citation>
    <scope>NUCLEOTIDE SEQUENCE [LARGE SCALE GENOMIC DNA]</scope>
    <source>
        <strain evidence="15">cv. 93-11</strain>
    </source>
</reference>